<evidence type="ECO:0000313" key="3">
    <source>
        <dbReference type="Proteomes" id="UP000712600"/>
    </source>
</evidence>
<sequence>MTSRYTRSNAQGPLFKLSNEELERLERQNRQQPRPTNIRMDYHRGQDGLTAAMALMQQQMQQMQ</sequence>
<proteinExistence type="predicted"/>
<dbReference type="EMBL" id="QGKX02001521">
    <property type="protein sequence ID" value="KAF3508935.1"/>
    <property type="molecule type" value="Genomic_DNA"/>
</dbReference>
<accession>A0A8S9P2G1</accession>
<comment type="caution">
    <text evidence="2">The sequence shown here is derived from an EMBL/GenBank/DDBJ whole genome shotgun (WGS) entry which is preliminary data.</text>
</comment>
<feature type="region of interest" description="Disordered" evidence="1">
    <location>
        <begin position="1"/>
        <end position="42"/>
    </location>
</feature>
<evidence type="ECO:0000256" key="1">
    <source>
        <dbReference type="SAM" id="MobiDB-lite"/>
    </source>
</evidence>
<organism evidence="2 3">
    <name type="scientific">Brassica cretica</name>
    <name type="common">Mustard</name>
    <dbReference type="NCBI Taxonomy" id="69181"/>
    <lineage>
        <taxon>Eukaryota</taxon>
        <taxon>Viridiplantae</taxon>
        <taxon>Streptophyta</taxon>
        <taxon>Embryophyta</taxon>
        <taxon>Tracheophyta</taxon>
        <taxon>Spermatophyta</taxon>
        <taxon>Magnoliopsida</taxon>
        <taxon>eudicotyledons</taxon>
        <taxon>Gunneridae</taxon>
        <taxon>Pentapetalae</taxon>
        <taxon>rosids</taxon>
        <taxon>malvids</taxon>
        <taxon>Brassicales</taxon>
        <taxon>Brassicaceae</taxon>
        <taxon>Brassiceae</taxon>
        <taxon>Brassica</taxon>
    </lineage>
</organism>
<gene>
    <name evidence="2" type="ORF">F2Q69_00007459</name>
</gene>
<protein>
    <submittedName>
        <fullName evidence="2">Uncharacterized protein</fullName>
    </submittedName>
</protein>
<dbReference type="Proteomes" id="UP000712600">
    <property type="component" value="Unassembled WGS sequence"/>
</dbReference>
<feature type="compositionally biased region" description="Basic and acidic residues" evidence="1">
    <location>
        <begin position="18"/>
        <end position="29"/>
    </location>
</feature>
<evidence type="ECO:0000313" key="2">
    <source>
        <dbReference type="EMBL" id="KAF3508935.1"/>
    </source>
</evidence>
<name>A0A8S9P2G1_BRACR</name>
<feature type="compositionally biased region" description="Polar residues" evidence="1">
    <location>
        <begin position="1"/>
        <end position="11"/>
    </location>
</feature>
<dbReference type="AlphaFoldDB" id="A0A8S9P2G1"/>
<reference evidence="2" key="1">
    <citation type="submission" date="2019-12" db="EMBL/GenBank/DDBJ databases">
        <title>Genome sequencing and annotation of Brassica cretica.</title>
        <authorList>
            <person name="Studholme D.J."/>
            <person name="Sarris P."/>
        </authorList>
    </citation>
    <scope>NUCLEOTIDE SEQUENCE</scope>
    <source>
        <strain evidence="2">PFS-109/04</strain>
        <tissue evidence="2">Leaf</tissue>
    </source>
</reference>